<accession>A0A964T1V4</accession>
<evidence type="ECO:0000259" key="4">
    <source>
        <dbReference type="Pfam" id="PF02538"/>
    </source>
</evidence>
<dbReference type="InterPro" id="IPR002821">
    <property type="entry name" value="Hydantoinase_A"/>
</dbReference>
<evidence type="ECO:0000259" key="3">
    <source>
        <dbReference type="Pfam" id="PF01968"/>
    </source>
</evidence>
<protein>
    <submittedName>
        <fullName evidence="6">5-oxoprolinase</fullName>
    </submittedName>
</protein>
<dbReference type="PANTHER" id="PTHR11365">
    <property type="entry name" value="5-OXOPROLINASE RELATED"/>
    <property type="match status" value="1"/>
</dbReference>
<dbReference type="InterPro" id="IPR003692">
    <property type="entry name" value="Hydantoinase_B"/>
</dbReference>
<evidence type="ECO:0000313" key="7">
    <source>
        <dbReference type="Proteomes" id="UP000773614"/>
    </source>
</evidence>
<feature type="domain" description="Hydantoinase A/oxoprolinase" evidence="3">
    <location>
        <begin position="203"/>
        <end position="491"/>
    </location>
</feature>
<dbReference type="Pfam" id="PF02538">
    <property type="entry name" value="Hydantoinase_B"/>
    <property type="match status" value="1"/>
</dbReference>
<dbReference type="Pfam" id="PF01968">
    <property type="entry name" value="Hydantoinase_A"/>
    <property type="match status" value="1"/>
</dbReference>
<evidence type="ECO:0000313" key="6">
    <source>
        <dbReference type="EMBL" id="MYZ46800.1"/>
    </source>
</evidence>
<proteinExistence type="inferred from homology"/>
<dbReference type="GO" id="GO:0005829">
    <property type="term" value="C:cytosol"/>
    <property type="evidence" value="ECO:0007669"/>
    <property type="project" value="TreeGrafter"/>
</dbReference>
<organism evidence="6 7">
    <name type="scientific">Propylenella binzhouense</name>
    <dbReference type="NCBI Taxonomy" id="2555902"/>
    <lineage>
        <taxon>Bacteria</taxon>
        <taxon>Pseudomonadati</taxon>
        <taxon>Pseudomonadota</taxon>
        <taxon>Alphaproteobacteria</taxon>
        <taxon>Hyphomicrobiales</taxon>
        <taxon>Propylenellaceae</taxon>
        <taxon>Propylenella</taxon>
    </lineage>
</organism>
<dbReference type="GO" id="GO:0006749">
    <property type="term" value="P:glutathione metabolic process"/>
    <property type="evidence" value="ECO:0007669"/>
    <property type="project" value="TreeGrafter"/>
</dbReference>
<feature type="domain" description="Hydantoinase B/oxoprolinase" evidence="4">
    <location>
        <begin position="691"/>
        <end position="1198"/>
    </location>
</feature>
<sequence length="1234" mass="132453">MSWDFWIDRGGTFTDIIARKPDGTLEARKLLSENPGVYRDSATAGIRAFLGLKPGDAIPPDAIGTIKMGTTVATNALLERKGEPLALFITAGFRDQLEIGYQSRSDIFAMKIEKPETLYTCVSEVDERVLADGTVERPLDLDAARRKFEEVQARGITSVAIVLMHAYRHPAHEQALAQLAREMGFAQVSVSHEISPLIKIVGRGDTTVVDAYLSPVLQRYLDGVIADLDLDATGARLLCMTSGGGLTSADLFRGRDAILSGPAGGVVGAARTCEAAGYDKIIGFDMGGTSTDVMHYEGEYERTFESEVAGVRMRAPMMMIHTVAAGGGSILSFDGARFQVGPESAGANPGPACYRRGGPLTITDANVMLGKLRKQNFPKIFGPGQDQPLDDAVVRERFADLVKSAGAGITPEEAADGFITIAVQNMASAIKKISVARGYDITRYALACFGGAGGQHACRVAETLGMKTIVVHPFSGLLSAYGIGLGDLRASRQQSVEKVLSPEVMTSISALSERLLSETRSSLESQGVAATEMADEVRVHLRYMGTDSAVEVKADSMDEMVAAFEREHRQRFGFIQEGRDLVVETMSVESIGGGAAVPETRRAKPVVPSALPETFTGIYSQGAWREARVVLRHELDVGQVLDGPALLIEPNQTVVIEAGWSGRITERDDLVLTFSESPAQTTAMQRGTESNPIMLEVFNNLFMSIAEQMGVVLQNTARSVNMKERLDFSCALFDSEGNLVANAPHVPVHLGSMDSSVRTVLERNRGNIRPGDVFVLNAPYEGGTHLPDITVVTPVFDRGGREIRFIVASRGHHADIGGVAPGSMSPQARSIEEEGVYIDNVKLVDRGVFREAEMRAILGNARYPARNPDENIADLKAQVAANERGAREVHKMIEQFGEAVVTAYMGHVQDNAEAAVRQVIDSLDDGHFELPMDAGCKISVDVAVDPEHRRVRIDFAGTSEQQPSNFNAPESITRAAVLFVFRMLVGRNIPMNAGCLRPIDIVVPEGSMLSPRYPAAVVAGNVEVSQAVTNCLLGAVGRLGSSQATMNNLTFGNATSQYYETICSGAPAGPGFDGVSGVHTNMTNTRLTDPEILEARFPVVLEEFSIRRGSGGRGQWNAGDGVRRVIRFRENVDCSILSGNRKVAPFGTAGGEAGSLGRNLRRRLDGTIEELDSCVQIAVVAGEAVIIETATGGGYGPPSKRAAVKPVPATTSPDGRDDDVGKTSSNYRLNVNQH</sequence>
<dbReference type="InterPro" id="IPR008040">
    <property type="entry name" value="Hydant_A_N"/>
</dbReference>
<feature type="compositionally biased region" description="Polar residues" evidence="2">
    <location>
        <begin position="1222"/>
        <end position="1234"/>
    </location>
</feature>
<name>A0A964T1V4_9HYPH</name>
<evidence type="ECO:0000256" key="1">
    <source>
        <dbReference type="ARBA" id="ARBA00010403"/>
    </source>
</evidence>
<comment type="caution">
    <text evidence="6">The sequence shown here is derived from an EMBL/GenBank/DDBJ whole genome shotgun (WGS) entry which is preliminary data.</text>
</comment>
<dbReference type="AlphaFoldDB" id="A0A964T1V4"/>
<feature type="region of interest" description="Disordered" evidence="2">
    <location>
        <begin position="1191"/>
        <end position="1234"/>
    </location>
</feature>
<evidence type="ECO:0000256" key="2">
    <source>
        <dbReference type="SAM" id="MobiDB-lite"/>
    </source>
</evidence>
<dbReference type="Pfam" id="PF05378">
    <property type="entry name" value="Hydant_A_N"/>
    <property type="match status" value="1"/>
</dbReference>
<dbReference type="PANTHER" id="PTHR11365:SF23">
    <property type="entry name" value="HYPOTHETICAL 5-OXOPROLINASE (EUROFUNG)-RELATED"/>
    <property type="match status" value="1"/>
</dbReference>
<evidence type="ECO:0000259" key="5">
    <source>
        <dbReference type="Pfam" id="PF05378"/>
    </source>
</evidence>
<dbReference type="GO" id="GO:0017168">
    <property type="term" value="F:5-oxoprolinase (ATP-hydrolyzing) activity"/>
    <property type="evidence" value="ECO:0007669"/>
    <property type="project" value="TreeGrafter"/>
</dbReference>
<dbReference type="EMBL" id="SPKJ01000006">
    <property type="protein sequence ID" value="MYZ46800.1"/>
    <property type="molecule type" value="Genomic_DNA"/>
</dbReference>
<comment type="similarity">
    <text evidence="1">Belongs to the oxoprolinase family.</text>
</comment>
<dbReference type="InterPro" id="IPR045079">
    <property type="entry name" value="Oxoprolinase-like"/>
</dbReference>
<feature type="domain" description="Hydantoinase/oxoprolinase N-terminal" evidence="5">
    <location>
        <begin position="5"/>
        <end position="184"/>
    </location>
</feature>
<dbReference type="Proteomes" id="UP000773614">
    <property type="component" value="Unassembled WGS sequence"/>
</dbReference>
<reference evidence="6" key="1">
    <citation type="submission" date="2019-03" db="EMBL/GenBank/DDBJ databases">
        <title>Afifella sp. nov., isolated from activated sludge.</title>
        <authorList>
            <person name="Li Q."/>
            <person name="Liu Y."/>
        </authorList>
    </citation>
    <scope>NUCLEOTIDE SEQUENCE</scope>
    <source>
        <strain evidence="6">L72</strain>
    </source>
</reference>
<keyword evidence="7" id="KW-1185">Reference proteome</keyword>
<gene>
    <name evidence="6" type="ORF">E4O86_03600</name>
</gene>